<evidence type="ECO:0000256" key="1">
    <source>
        <dbReference type="SAM" id="Phobius"/>
    </source>
</evidence>
<feature type="non-terminal residue" evidence="2">
    <location>
        <position position="1"/>
    </location>
</feature>
<dbReference type="PANTHER" id="PTHR45907:SF16">
    <property type="entry name" value="SERPENTINE RECEPTOR, CLASS J"/>
    <property type="match status" value="1"/>
</dbReference>
<dbReference type="Proteomes" id="UP001432322">
    <property type="component" value="Unassembled WGS sequence"/>
</dbReference>
<evidence type="ECO:0008006" key="4">
    <source>
        <dbReference type="Google" id="ProtNLM"/>
    </source>
</evidence>
<accession>A0AAV5V9X8</accession>
<evidence type="ECO:0000313" key="3">
    <source>
        <dbReference type="Proteomes" id="UP001432322"/>
    </source>
</evidence>
<reference evidence="2" key="1">
    <citation type="submission" date="2023-10" db="EMBL/GenBank/DDBJ databases">
        <title>Genome assembly of Pristionchus species.</title>
        <authorList>
            <person name="Yoshida K."/>
            <person name="Sommer R.J."/>
        </authorList>
    </citation>
    <scope>NUCLEOTIDE SEQUENCE</scope>
    <source>
        <strain evidence="2">RS5133</strain>
    </source>
</reference>
<proteinExistence type="predicted"/>
<keyword evidence="3" id="KW-1185">Reference proteome</keyword>
<evidence type="ECO:0000313" key="2">
    <source>
        <dbReference type="EMBL" id="GMT16234.1"/>
    </source>
</evidence>
<keyword evidence="1" id="KW-0472">Membrane</keyword>
<gene>
    <name evidence="2" type="ORF">PFISCL1PPCAC_7531</name>
</gene>
<dbReference type="InterPro" id="IPR019423">
    <property type="entry name" value="7TM_GPCR_serpentine_rcpt_Srj"/>
</dbReference>
<keyword evidence="1" id="KW-1133">Transmembrane helix</keyword>
<dbReference type="Pfam" id="PF10326">
    <property type="entry name" value="7TM_GPCR_Str"/>
    <property type="match status" value="1"/>
</dbReference>
<protein>
    <recommendedName>
        <fullName evidence="4">G protein-coupled receptor</fullName>
    </recommendedName>
</protein>
<keyword evidence="1" id="KW-0812">Transmembrane</keyword>
<feature type="transmembrane region" description="Helical" evidence="1">
    <location>
        <begin position="54"/>
        <end position="74"/>
    </location>
</feature>
<name>A0AAV5V9X8_9BILA</name>
<feature type="non-terminal residue" evidence="2">
    <location>
        <position position="197"/>
    </location>
</feature>
<dbReference type="InterPro" id="IPR019428">
    <property type="entry name" value="7TM_GPCR_serpentine_rcpt_Str"/>
</dbReference>
<feature type="transmembrane region" description="Helical" evidence="1">
    <location>
        <begin position="119"/>
        <end position="139"/>
    </location>
</feature>
<dbReference type="EMBL" id="BTSY01000002">
    <property type="protein sequence ID" value="GMT16234.1"/>
    <property type="molecule type" value="Genomic_DNA"/>
</dbReference>
<sequence length="197" mass="22769">RTDIPNFRDLFNGSSYPTYVTHDMENIANYMVVLFWKRQFLDGFNLPGLLGSVVLFWLVTGSYLVMIYAAYNIVKCLNKGPQSSLQCHRLHLQLFRALVLQAIIPIFTAYGPVSLCCWLPLFGLDIPIFSVLCPCFCALHPVMDSCIMLGTVSQFRKTLLDWMFCRRPRRNSNTQMMEETPEHAVERNIKRRLSDAY</sequence>
<dbReference type="Gene3D" id="1.20.1070.10">
    <property type="entry name" value="Rhodopsin 7-helix transmembrane proteins"/>
    <property type="match status" value="1"/>
</dbReference>
<dbReference type="PANTHER" id="PTHR45907">
    <property type="entry name" value="SERPENTINE RECEPTOR, CLASS J"/>
    <property type="match status" value="1"/>
</dbReference>
<dbReference type="AlphaFoldDB" id="A0AAV5V9X8"/>
<dbReference type="SUPFAM" id="SSF81321">
    <property type="entry name" value="Family A G protein-coupled receptor-like"/>
    <property type="match status" value="1"/>
</dbReference>
<comment type="caution">
    <text evidence="2">The sequence shown here is derived from an EMBL/GenBank/DDBJ whole genome shotgun (WGS) entry which is preliminary data.</text>
</comment>
<organism evidence="2 3">
    <name type="scientific">Pristionchus fissidentatus</name>
    <dbReference type="NCBI Taxonomy" id="1538716"/>
    <lineage>
        <taxon>Eukaryota</taxon>
        <taxon>Metazoa</taxon>
        <taxon>Ecdysozoa</taxon>
        <taxon>Nematoda</taxon>
        <taxon>Chromadorea</taxon>
        <taxon>Rhabditida</taxon>
        <taxon>Rhabditina</taxon>
        <taxon>Diplogasteromorpha</taxon>
        <taxon>Diplogasteroidea</taxon>
        <taxon>Neodiplogasteridae</taxon>
        <taxon>Pristionchus</taxon>
    </lineage>
</organism>
<feature type="transmembrane region" description="Helical" evidence="1">
    <location>
        <begin position="94"/>
        <end position="113"/>
    </location>
</feature>